<gene>
    <name evidence="1" type="ORF">AWN73_05250</name>
</gene>
<comment type="caution">
    <text evidence="1">The sequence shown here is derived from an EMBL/GenBank/DDBJ whole genome shotgun (WGS) entry which is preliminary data.</text>
</comment>
<organism evidence="1 2">
    <name type="scientific">Clostridium butyricum</name>
    <dbReference type="NCBI Taxonomy" id="1492"/>
    <lineage>
        <taxon>Bacteria</taxon>
        <taxon>Bacillati</taxon>
        <taxon>Bacillota</taxon>
        <taxon>Clostridia</taxon>
        <taxon>Eubacteriales</taxon>
        <taxon>Clostridiaceae</taxon>
        <taxon>Clostridium</taxon>
    </lineage>
</organism>
<dbReference type="AlphaFoldDB" id="A0A2S7F5P7"/>
<evidence type="ECO:0000313" key="1">
    <source>
        <dbReference type="EMBL" id="PPV12236.1"/>
    </source>
</evidence>
<dbReference type="RefSeq" id="WP_027636157.1">
    <property type="nucleotide sequence ID" value="NZ_CP191154.1"/>
</dbReference>
<name>A0A2S7F5P7_CLOBU</name>
<dbReference type="EMBL" id="LRDH01000151">
    <property type="protein sequence ID" value="PPV12236.1"/>
    <property type="molecule type" value="Genomic_DNA"/>
</dbReference>
<accession>A0A2S7F5P7</accession>
<proteinExistence type="predicted"/>
<reference evidence="1 2" key="1">
    <citation type="submission" date="2016-01" db="EMBL/GenBank/DDBJ databases">
        <title>Characterization of the Clostridium difficile lineages that are prevalent in Hong Kong and China.</title>
        <authorList>
            <person name="Kwok J.S.-L."/>
            <person name="Lam W.-Y."/>
            <person name="Ip M."/>
            <person name="Chan T.-F."/>
            <person name="Hawkey P.M."/>
            <person name="Tsui S.K.-W."/>
        </authorList>
    </citation>
    <scope>NUCLEOTIDE SEQUENCE [LARGE SCALE GENOMIC DNA]</scope>
    <source>
        <strain evidence="1 2">300064</strain>
    </source>
</reference>
<sequence length="186" mass="21701">MDILSKFTEQLCGEFNNDNQIIQEEKQGKIIHPKAKHINGICNHKINNLPKNFNGYFIIEESYYQQGTFKNILPHLFLFTLNENKNIVLTSYELPSGISKEDFRNDNHDLTMDYNQLQKSEKFTPMIYTENNGVFTGESISFFTPETKFVLKETVTKNTLSVSEVFYKNDKITFGFIDPIVYDKIK</sequence>
<protein>
    <submittedName>
        <fullName evidence="1">Uncharacterized protein</fullName>
    </submittedName>
</protein>
<dbReference type="Proteomes" id="UP000238081">
    <property type="component" value="Unassembled WGS sequence"/>
</dbReference>
<evidence type="ECO:0000313" key="2">
    <source>
        <dbReference type="Proteomes" id="UP000238081"/>
    </source>
</evidence>